<protein>
    <recommendedName>
        <fullName evidence="4">Topoisomerase I damage affected protein 2</fullName>
    </recommendedName>
</protein>
<dbReference type="Pfam" id="PF03645">
    <property type="entry name" value="Tctex-1"/>
    <property type="match status" value="1"/>
</dbReference>
<gene>
    <name evidence="2" type="ORF">M231_05309</name>
</gene>
<dbReference type="STRING" id="5217.A0A4Q1BID8"/>
<organism evidence="2 3">
    <name type="scientific">Tremella mesenterica</name>
    <name type="common">Jelly fungus</name>
    <dbReference type="NCBI Taxonomy" id="5217"/>
    <lineage>
        <taxon>Eukaryota</taxon>
        <taxon>Fungi</taxon>
        <taxon>Dikarya</taxon>
        <taxon>Basidiomycota</taxon>
        <taxon>Agaricomycotina</taxon>
        <taxon>Tremellomycetes</taxon>
        <taxon>Tremellales</taxon>
        <taxon>Tremellaceae</taxon>
        <taxon>Tremella</taxon>
    </lineage>
</organism>
<feature type="region of interest" description="Disordered" evidence="1">
    <location>
        <begin position="1"/>
        <end position="35"/>
    </location>
</feature>
<dbReference type="OrthoDB" id="10260741at2759"/>
<name>A0A4Q1BID8_TREME</name>
<sequence>MSSSSRLNGALSPPLPGSRSGASSPPRTKLTETIHENGPSLLPSLILPHSHSLFHAGPSLTSIIERTSKARADFQIISKSLTGAFWDNTDKPRMASYSKDISERVKQRMMEIEPRGFKYVVTTTLSENLGQAGR</sequence>
<proteinExistence type="predicted"/>
<evidence type="ECO:0000256" key="1">
    <source>
        <dbReference type="SAM" id="MobiDB-lite"/>
    </source>
</evidence>
<dbReference type="CDD" id="cd21449">
    <property type="entry name" value="DLC-like_SF"/>
    <property type="match status" value="1"/>
</dbReference>
<evidence type="ECO:0000313" key="2">
    <source>
        <dbReference type="EMBL" id="RXK37409.1"/>
    </source>
</evidence>
<comment type="caution">
    <text evidence="2">The sequence shown here is derived from an EMBL/GenBank/DDBJ whole genome shotgun (WGS) entry which is preliminary data.</text>
</comment>
<dbReference type="Gene3D" id="3.30.1140.40">
    <property type="entry name" value="Tctex-1"/>
    <property type="match status" value="1"/>
</dbReference>
<reference evidence="2 3" key="1">
    <citation type="submission" date="2016-06" db="EMBL/GenBank/DDBJ databases">
        <title>Evolution of pathogenesis and genome organization in the Tremellales.</title>
        <authorList>
            <person name="Cuomo C."/>
            <person name="Litvintseva A."/>
            <person name="Heitman J."/>
            <person name="Chen Y."/>
            <person name="Sun S."/>
            <person name="Springer D."/>
            <person name="Dromer F."/>
            <person name="Young S."/>
            <person name="Zeng Q."/>
            <person name="Chapman S."/>
            <person name="Gujja S."/>
            <person name="Saif S."/>
            <person name="Birren B."/>
        </authorList>
    </citation>
    <scope>NUCLEOTIDE SEQUENCE [LARGE SCALE GENOMIC DNA]</scope>
    <source>
        <strain evidence="2 3">ATCC 28783</strain>
    </source>
</reference>
<dbReference type="EMBL" id="SDIL01000069">
    <property type="protein sequence ID" value="RXK37409.1"/>
    <property type="molecule type" value="Genomic_DNA"/>
</dbReference>
<evidence type="ECO:0008006" key="4">
    <source>
        <dbReference type="Google" id="ProtNLM"/>
    </source>
</evidence>
<dbReference type="InParanoid" id="A0A4Q1BID8"/>
<feature type="compositionally biased region" description="Low complexity" evidence="1">
    <location>
        <begin position="17"/>
        <end position="27"/>
    </location>
</feature>
<dbReference type="AlphaFoldDB" id="A0A4Q1BID8"/>
<accession>A0A4Q1BID8</accession>
<keyword evidence="3" id="KW-1185">Reference proteome</keyword>
<dbReference type="InterPro" id="IPR005334">
    <property type="entry name" value="Tctex-1-like"/>
</dbReference>
<dbReference type="InterPro" id="IPR038586">
    <property type="entry name" value="Tctex-1-like_sf"/>
</dbReference>
<dbReference type="Proteomes" id="UP000289152">
    <property type="component" value="Unassembled WGS sequence"/>
</dbReference>
<evidence type="ECO:0000313" key="3">
    <source>
        <dbReference type="Proteomes" id="UP000289152"/>
    </source>
</evidence>